<feature type="compositionally biased region" description="Basic and acidic residues" evidence="1">
    <location>
        <begin position="454"/>
        <end position="464"/>
    </location>
</feature>
<dbReference type="AlphaFoldDB" id="A0A1Q9EJP9"/>
<feature type="compositionally biased region" description="Low complexity" evidence="1">
    <location>
        <begin position="319"/>
        <end position="332"/>
    </location>
</feature>
<keyword evidence="3" id="KW-1185">Reference proteome</keyword>
<feature type="compositionally biased region" description="Basic and acidic residues" evidence="1">
    <location>
        <begin position="356"/>
        <end position="367"/>
    </location>
</feature>
<evidence type="ECO:0000313" key="2">
    <source>
        <dbReference type="EMBL" id="OLQ07598.1"/>
    </source>
</evidence>
<feature type="compositionally biased region" description="Basic and acidic residues" evidence="1">
    <location>
        <begin position="412"/>
        <end position="422"/>
    </location>
</feature>
<feature type="region of interest" description="Disordered" evidence="1">
    <location>
        <begin position="294"/>
        <end position="474"/>
    </location>
</feature>
<name>A0A1Q9EJP9_SYMMI</name>
<comment type="caution">
    <text evidence="2">The sequence shown here is derived from an EMBL/GenBank/DDBJ whole genome shotgun (WGS) entry which is preliminary data.</text>
</comment>
<gene>
    <name evidence="2" type="ORF">AK812_SmicGene8952</name>
</gene>
<protein>
    <submittedName>
        <fullName evidence="2">Uncharacterized protein</fullName>
    </submittedName>
</protein>
<evidence type="ECO:0000313" key="3">
    <source>
        <dbReference type="Proteomes" id="UP000186817"/>
    </source>
</evidence>
<feature type="compositionally biased region" description="Pro residues" evidence="1">
    <location>
        <begin position="342"/>
        <end position="355"/>
    </location>
</feature>
<sequence>MWGPIPVVSHKASVLKRLETLRSDRCEIEIQRINNIRGKLEVSFLTKRDRALRECQRIHGARLKGVRPPLASLLALQQHHSRPLYKELRMGGKRGWGRGGGNGYASSSWNDKQGKWAYWKGTWSPRHRAEEERYDQVQLRMEASEQDPRDAGGGKTAFLLAVQKAVTLARRHDVKLRKLTEEQDSRRKLWKQYVEDIKRKFAKQKREFEADIQKLEADKISTLEAGQMAAAQVKAIIVGQSRPPQAAPPLDPNEAWATLWQEPSSAPSGATFLDDAMTAAAMCGMDLDFPSWEEGMQHSGFADEGPDRGMGSHPVRETAAAAPPGLSAPSYATASPESRGPRPAPYLPTSPTPHGPPEHPGAEMMERRHLRRHPGQRDPSASRIPTHVEAPRPGVKSATMNPPGRPAAPHAIQERLEAKRAAETPTALRPFRVPLGKGSGEPPPPAAAEETTAEEARRVPKLEAEEAEEVPDFE</sequence>
<organism evidence="2 3">
    <name type="scientific">Symbiodinium microadriaticum</name>
    <name type="common">Dinoflagellate</name>
    <name type="synonym">Zooxanthella microadriatica</name>
    <dbReference type="NCBI Taxonomy" id="2951"/>
    <lineage>
        <taxon>Eukaryota</taxon>
        <taxon>Sar</taxon>
        <taxon>Alveolata</taxon>
        <taxon>Dinophyceae</taxon>
        <taxon>Suessiales</taxon>
        <taxon>Symbiodiniaceae</taxon>
        <taxon>Symbiodinium</taxon>
    </lineage>
</organism>
<dbReference type="EMBL" id="LSRX01000135">
    <property type="protein sequence ID" value="OLQ07598.1"/>
    <property type="molecule type" value="Genomic_DNA"/>
</dbReference>
<evidence type="ECO:0000256" key="1">
    <source>
        <dbReference type="SAM" id="MobiDB-lite"/>
    </source>
</evidence>
<proteinExistence type="predicted"/>
<reference evidence="2 3" key="1">
    <citation type="submission" date="2016-02" db="EMBL/GenBank/DDBJ databases">
        <title>Genome analysis of coral dinoflagellate symbionts highlights evolutionary adaptations to a symbiotic lifestyle.</title>
        <authorList>
            <person name="Aranda M."/>
            <person name="Li Y."/>
            <person name="Liew Y.J."/>
            <person name="Baumgarten S."/>
            <person name="Simakov O."/>
            <person name="Wilson M."/>
            <person name="Piel J."/>
            <person name="Ashoor H."/>
            <person name="Bougouffa S."/>
            <person name="Bajic V.B."/>
            <person name="Ryu T."/>
            <person name="Ravasi T."/>
            <person name="Bayer T."/>
            <person name="Micklem G."/>
            <person name="Kim H."/>
            <person name="Bhak J."/>
            <person name="Lajeunesse T.C."/>
            <person name="Voolstra C.R."/>
        </authorList>
    </citation>
    <scope>NUCLEOTIDE SEQUENCE [LARGE SCALE GENOMIC DNA]</scope>
    <source>
        <strain evidence="2 3">CCMP2467</strain>
    </source>
</reference>
<dbReference type="OrthoDB" id="435943at2759"/>
<accession>A0A1Q9EJP9</accession>
<feature type="compositionally biased region" description="Acidic residues" evidence="1">
    <location>
        <begin position="465"/>
        <end position="474"/>
    </location>
</feature>
<dbReference type="Proteomes" id="UP000186817">
    <property type="component" value="Unassembled WGS sequence"/>
</dbReference>